<evidence type="ECO:0000259" key="13">
    <source>
        <dbReference type="PROSITE" id="PS50157"/>
    </source>
</evidence>
<evidence type="ECO:0000256" key="1">
    <source>
        <dbReference type="ARBA" id="ARBA00003767"/>
    </source>
</evidence>
<protein>
    <recommendedName>
        <fullName evidence="13">C2H2-type domain-containing protein</fullName>
    </recommendedName>
</protein>
<keyword evidence="3" id="KW-0479">Metal-binding</keyword>
<evidence type="ECO:0000256" key="3">
    <source>
        <dbReference type="ARBA" id="ARBA00022723"/>
    </source>
</evidence>
<sequence>MTTLETGPPPFDITHKTEPGYCPPIHADFSAFIPHSSHISPLAPSADSINQSTSPSSSSDNSTNSSNSTESPQFSYPFFSPQNSLKAPSSYPSYESTPMYNPYNCGARPNSSANQNFSKIKVEIEMRWGQNGGMPNMFPHSAPTVPGQMPSWAHQPANIPSPNTDPSQQAQSQPASSSSTPVSSSNNLPLVPASSSIPPTSSPSSQISAPFPAPIHAPLMPIDPSQQMPSSMPFHVGGIPTSSGLEAPWSGAWAAPNQMPHGAVGMGYPFATPEWGWPNRLAYPDFDPNLLPQEFLRGQGLGCPPGISVPRRTRKAPGKRKTTIHRCEYPGCAKTYTKSSHLKAHLRTHTGEKPYKCTWDGCGWKFARSDELTRHMRKHTGHRPFRCTLCERAFSRSDHLNLHMKRHL</sequence>
<evidence type="ECO:0000256" key="8">
    <source>
        <dbReference type="ARBA" id="ARBA00023125"/>
    </source>
</evidence>
<dbReference type="GO" id="GO:0000981">
    <property type="term" value="F:DNA-binding transcription factor activity, RNA polymerase II-specific"/>
    <property type="evidence" value="ECO:0007669"/>
    <property type="project" value="TreeGrafter"/>
</dbReference>
<dbReference type="PANTHER" id="PTHR23235:SF175">
    <property type="entry name" value="C2H2-TYPE DOMAIN-CONTAINING PROTEIN"/>
    <property type="match status" value="1"/>
</dbReference>
<keyword evidence="9" id="KW-0804">Transcription</keyword>
<keyword evidence="7" id="KW-0805">Transcription regulation</keyword>
<evidence type="ECO:0000256" key="6">
    <source>
        <dbReference type="ARBA" id="ARBA00022833"/>
    </source>
</evidence>
<keyword evidence="4" id="KW-0677">Repeat</keyword>
<dbReference type="GO" id="GO:0008270">
    <property type="term" value="F:zinc ion binding"/>
    <property type="evidence" value="ECO:0007669"/>
    <property type="project" value="UniProtKB-KW"/>
</dbReference>
<feature type="region of interest" description="Disordered" evidence="12">
    <location>
        <begin position="135"/>
        <end position="226"/>
    </location>
</feature>
<dbReference type="Pfam" id="PF00096">
    <property type="entry name" value="zf-C2H2"/>
    <property type="match status" value="3"/>
</dbReference>
<feature type="domain" description="C2H2-type" evidence="13">
    <location>
        <begin position="325"/>
        <end position="354"/>
    </location>
</feature>
<evidence type="ECO:0000256" key="11">
    <source>
        <dbReference type="PROSITE-ProRule" id="PRU00042"/>
    </source>
</evidence>
<feature type="compositionally biased region" description="Low complexity" evidence="12">
    <location>
        <begin position="192"/>
        <end position="210"/>
    </location>
</feature>
<evidence type="ECO:0000313" key="15">
    <source>
        <dbReference type="Proteomes" id="UP000001307"/>
    </source>
</evidence>
<dbReference type="SMART" id="SM00355">
    <property type="entry name" value="ZnF_C2H2"/>
    <property type="match status" value="3"/>
</dbReference>
<feature type="compositionally biased region" description="Low complexity" evidence="12">
    <location>
        <begin position="48"/>
        <end position="71"/>
    </location>
</feature>
<dbReference type="InterPro" id="IPR036236">
    <property type="entry name" value="Znf_C2H2_sf"/>
</dbReference>
<reference evidence="14" key="1">
    <citation type="journal article" date="2010" name="Science">
        <title>Plasticity of animal genome architecture unmasked by rapid evolution of a pelagic tunicate.</title>
        <authorList>
            <person name="Denoeud F."/>
            <person name="Henriet S."/>
            <person name="Mungpakdee S."/>
            <person name="Aury J.M."/>
            <person name="Da Silva C."/>
            <person name="Brinkmann H."/>
            <person name="Mikhaleva J."/>
            <person name="Olsen L.C."/>
            <person name="Jubin C."/>
            <person name="Canestro C."/>
            <person name="Bouquet J.M."/>
            <person name="Danks G."/>
            <person name="Poulain J."/>
            <person name="Campsteijn C."/>
            <person name="Adamski M."/>
            <person name="Cross I."/>
            <person name="Yadetie F."/>
            <person name="Muffato M."/>
            <person name="Louis A."/>
            <person name="Butcher S."/>
            <person name="Tsagkogeorga G."/>
            <person name="Konrad A."/>
            <person name="Singh S."/>
            <person name="Jensen M.F."/>
            <person name="Cong E.H."/>
            <person name="Eikeseth-Otteraa H."/>
            <person name="Noel B."/>
            <person name="Anthouard V."/>
            <person name="Porcel B.M."/>
            <person name="Kachouri-Lafond R."/>
            <person name="Nishino A."/>
            <person name="Ugolini M."/>
            <person name="Chourrout P."/>
            <person name="Nishida H."/>
            <person name="Aasland R."/>
            <person name="Huzurbazar S."/>
            <person name="Westhof E."/>
            <person name="Delsuc F."/>
            <person name="Lehrach H."/>
            <person name="Reinhardt R."/>
            <person name="Weissenbach J."/>
            <person name="Roy S.W."/>
            <person name="Artiguenave F."/>
            <person name="Postlethwait J.H."/>
            <person name="Manak J.R."/>
            <person name="Thompson E.M."/>
            <person name="Jaillon O."/>
            <person name="Du Pasquier L."/>
            <person name="Boudinot P."/>
            <person name="Liberles D.A."/>
            <person name="Volff J.N."/>
            <person name="Philippe H."/>
            <person name="Lenhard B."/>
            <person name="Roest Crollius H."/>
            <person name="Wincker P."/>
            <person name="Chourrout D."/>
        </authorList>
    </citation>
    <scope>NUCLEOTIDE SEQUENCE [LARGE SCALE GENOMIC DNA]</scope>
</reference>
<dbReference type="AlphaFoldDB" id="E4XD66"/>
<dbReference type="PROSITE" id="PS00028">
    <property type="entry name" value="ZINC_FINGER_C2H2_1"/>
    <property type="match status" value="3"/>
</dbReference>
<keyword evidence="10" id="KW-0539">Nucleus</keyword>
<dbReference type="Proteomes" id="UP000001307">
    <property type="component" value="Unassembled WGS sequence"/>
</dbReference>
<name>E4XD66_OIKDI</name>
<evidence type="ECO:0000256" key="10">
    <source>
        <dbReference type="ARBA" id="ARBA00023242"/>
    </source>
</evidence>
<dbReference type="Gene3D" id="3.30.160.60">
    <property type="entry name" value="Classic Zinc Finger"/>
    <property type="match status" value="3"/>
</dbReference>
<feature type="domain" description="C2H2-type" evidence="13">
    <location>
        <begin position="355"/>
        <end position="384"/>
    </location>
</feature>
<dbReference type="GO" id="GO:0005634">
    <property type="term" value="C:nucleus"/>
    <property type="evidence" value="ECO:0007669"/>
    <property type="project" value="UniProtKB-SubCell"/>
</dbReference>
<evidence type="ECO:0000313" key="14">
    <source>
        <dbReference type="EMBL" id="CBY24101.1"/>
    </source>
</evidence>
<keyword evidence="6" id="KW-0862">Zinc</keyword>
<dbReference type="SUPFAM" id="SSF57667">
    <property type="entry name" value="beta-beta-alpha zinc fingers"/>
    <property type="match status" value="2"/>
</dbReference>
<keyword evidence="5 11" id="KW-0863">Zinc-finger</keyword>
<evidence type="ECO:0000256" key="7">
    <source>
        <dbReference type="ARBA" id="ARBA00023015"/>
    </source>
</evidence>
<feature type="domain" description="C2H2-type" evidence="13">
    <location>
        <begin position="385"/>
        <end position="408"/>
    </location>
</feature>
<dbReference type="OrthoDB" id="4748970at2759"/>
<dbReference type="FunFam" id="3.30.160.60:FF:000097">
    <property type="entry name" value="Zinc finger protein"/>
    <property type="match status" value="1"/>
</dbReference>
<dbReference type="FunFam" id="3.30.160.60:FF:000021">
    <property type="entry name" value="Basic krueppel-like factor 3"/>
    <property type="match status" value="1"/>
</dbReference>
<dbReference type="InParanoid" id="E4XD66"/>
<keyword evidence="8" id="KW-0238">DNA-binding</keyword>
<comment type="function">
    <text evidence="1">May be involved in transcriptional regulation.</text>
</comment>
<feature type="region of interest" description="Disordered" evidence="12">
    <location>
        <begin position="40"/>
        <end position="79"/>
    </location>
</feature>
<evidence type="ECO:0000256" key="12">
    <source>
        <dbReference type="SAM" id="MobiDB-lite"/>
    </source>
</evidence>
<accession>E4XD66</accession>
<gene>
    <name evidence="14" type="ORF">GSOID_T00008104001</name>
</gene>
<evidence type="ECO:0000256" key="4">
    <source>
        <dbReference type="ARBA" id="ARBA00022737"/>
    </source>
</evidence>
<organism evidence="14">
    <name type="scientific">Oikopleura dioica</name>
    <name type="common">Tunicate</name>
    <dbReference type="NCBI Taxonomy" id="34765"/>
    <lineage>
        <taxon>Eukaryota</taxon>
        <taxon>Metazoa</taxon>
        <taxon>Chordata</taxon>
        <taxon>Tunicata</taxon>
        <taxon>Appendicularia</taxon>
        <taxon>Copelata</taxon>
        <taxon>Oikopleuridae</taxon>
        <taxon>Oikopleura</taxon>
    </lineage>
</organism>
<feature type="compositionally biased region" description="Low complexity" evidence="12">
    <location>
        <begin position="166"/>
        <end position="185"/>
    </location>
</feature>
<dbReference type="InterPro" id="IPR013087">
    <property type="entry name" value="Znf_C2H2_type"/>
</dbReference>
<dbReference type="PROSITE" id="PS50157">
    <property type="entry name" value="ZINC_FINGER_C2H2_2"/>
    <property type="match status" value="3"/>
</dbReference>
<comment type="subcellular location">
    <subcellularLocation>
        <location evidence="2">Nucleus</location>
    </subcellularLocation>
</comment>
<dbReference type="GO" id="GO:0000978">
    <property type="term" value="F:RNA polymerase II cis-regulatory region sequence-specific DNA binding"/>
    <property type="evidence" value="ECO:0007669"/>
    <property type="project" value="TreeGrafter"/>
</dbReference>
<proteinExistence type="predicted"/>
<dbReference type="EMBL" id="FN653038">
    <property type="protein sequence ID" value="CBY24101.1"/>
    <property type="molecule type" value="Genomic_DNA"/>
</dbReference>
<keyword evidence="15" id="KW-1185">Reference proteome</keyword>
<evidence type="ECO:0000256" key="2">
    <source>
        <dbReference type="ARBA" id="ARBA00004123"/>
    </source>
</evidence>
<dbReference type="PANTHER" id="PTHR23235">
    <property type="entry name" value="KRUEPPEL-LIKE TRANSCRIPTION FACTOR"/>
    <property type="match status" value="1"/>
</dbReference>
<dbReference type="FunFam" id="3.30.160.60:FF:000018">
    <property type="entry name" value="Krueppel-like factor 15"/>
    <property type="match status" value="1"/>
</dbReference>
<evidence type="ECO:0000256" key="9">
    <source>
        <dbReference type="ARBA" id="ARBA00023163"/>
    </source>
</evidence>
<evidence type="ECO:0000256" key="5">
    <source>
        <dbReference type="ARBA" id="ARBA00022771"/>
    </source>
</evidence>